<organism evidence="1 2">
    <name type="scientific">Malassezia restricta (strain ATCC 96810 / NBRC 103918 / CBS 7877)</name>
    <name type="common">Seborrheic dermatitis infection agent</name>
    <dbReference type="NCBI Taxonomy" id="425264"/>
    <lineage>
        <taxon>Eukaryota</taxon>
        <taxon>Fungi</taxon>
        <taxon>Dikarya</taxon>
        <taxon>Basidiomycota</taxon>
        <taxon>Ustilaginomycotina</taxon>
        <taxon>Malasseziomycetes</taxon>
        <taxon>Malasseziales</taxon>
        <taxon>Malasseziaceae</taxon>
        <taxon>Malassezia</taxon>
    </lineage>
</organism>
<dbReference type="Pfam" id="PF01063">
    <property type="entry name" value="Aminotran_4"/>
    <property type="match status" value="1"/>
</dbReference>
<dbReference type="STRING" id="425264.A0A3G2S4Y1"/>
<dbReference type="OrthoDB" id="28737at2759"/>
<evidence type="ECO:0000313" key="1">
    <source>
        <dbReference type="EMBL" id="AYO42419.1"/>
    </source>
</evidence>
<dbReference type="SUPFAM" id="SSF56752">
    <property type="entry name" value="D-aminoacid aminotransferase-like PLP-dependent enzymes"/>
    <property type="match status" value="1"/>
</dbReference>
<proteinExistence type="predicted"/>
<dbReference type="Gene3D" id="3.20.10.10">
    <property type="entry name" value="D-amino Acid Aminotransferase, subunit A, domain 2"/>
    <property type="match status" value="1"/>
</dbReference>
<evidence type="ECO:0008006" key="3">
    <source>
        <dbReference type="Google" id="ProtNLM"/>
    </source>
</evidence>
<gene>
    <name evidence="1" type="ORF">DNF11_1469</name>
</gene>
<dbReference type="InterPro" id="IPR043132">
    <property type="entry name" value="BCAT-like_C"/>
</dbReference>
<dbReference type="VEuPathDB" id="FungiDB:DNF11_1469"/>
<dbReference type="GO" id="GO:0003824">
    <property type="term" value="F:catalytic activity"/>
    <property type="evidence" value="ECO:0007669"/>
    <property type="project" value="InterPro"/>
</dbReference>
<sequence>MVPHAPLEALTSARCYRDAGASLQQLVPDVHCADVQEDALNTHKLAKHIPLFTAHIQRLVRATHALCRLYPDTWTRAWSAEDILASDAFKSVCEHLDAIQGSDTEQLRVSVRIHAHGTTRAIVSPLRTSRAVPTVRLDPEPVRLSGPLVSYKTDARAAYDAARQRVHGTLGAAPDGCFDVLLWHDTPEGRVVTESSIANLVLERGHGDLVTPVLSEGLLPGLLIQELVRQNVVRQDVIRVDDMHRASRLWLCNAVRGMFRVELVS</sequence>
<dbReference type="EMBL" id="CP033149">
    <property type="protein sequence ID" value="AYO42419.1"/>
    <property type="molecule type" value="Genomic_DNA"/>
</dbReference>
<dbReference type="InterPro" id="IPR036038">
    <property type="entry name" value="Aminotransferase-like"/>
</dbReference>
<evidence type="ECO:0000313" key="2">
    <source>
        <dbReference type="Proteomes" id="UP000269793"/>
    </source>
</evidence>
<keyword evidence="2" id="KW-1185">Reference proteome</keyword>
<reference evidence="1 2" key="1">
    <citation type="submission" date="2018-10" db="EMBL/GenBank/DDBJ databases">
        <title>Complete genome sequence of Malassezia restricta CBS 7877.</title>
        <authorList>
            <person name="Morand S.C."/>
            <person name="Bertignac M."/>
            <person name="Iltis A."/>
            <person name="Kolder I."/>
            <person name="Pirovano W."/>
            <person name="Jourdain R."/>
            <person name="Clavaud C."/>
        </authorList>
    </citation>
    <scope>NUCLEOTIDE SEQUENCE [LARGE SCALE GENOMIC DNA]</scope>
    <source>
        <strain evidence="1 2">CBS 7877</strain>
    </source>
</reference>
<dbReference type="InterPro" id="IPR001544">
    <property type="entry name" value="Aminotrans_IV"/>
</dbReference>
<name>A0A3G2S4Y1_MALR7</name>
<accession>A0A3G2S4Y1</accession>
<dbReference type="Proteomes" id="UP000269793">
    <property type="component" value="Chromosome II"/>
</dbReference>
<dbReference type="AlphaFoldDB" id="A0A3G2S4Y1"/>
<protein>
    <recommendedName>
        <fullName evidence="3">Aminodeoxychorismate lyase</fullName>
    </recommendedName>
</protein>